<evidence type="ECO:0000313" key="6">
    <source>
        <dbReference type="RefSeq" id="XP_039133104.1"/>
    </source>
</evidence>
<gene>
    <name evidence="6" type="primary">LOC120270147</name>
</gene>
<dbReference type="InterPro" id="IPR059002">
    <property type="entry name" value="IBH1_N"/>
</dbReference>
<keyword evidence="5" id="KW-1185">Reference proteome</keyword>
<accession>A0AB40C1A6</accession>
<evidence type="ECO:0000313" key="5">
    <source>
        <dbReference type="Proteomes" id="UP001515500"/>
    </source>
</evidence>
<evidence type="ECO:0000256" key="3">
    <source>
        <dbReference type="SAM" id="MobiDB-lite"/>
    </source>
</evidence>
<reference evidence="6" key="1">
    <citation type="submission" date="2025-08" db="UniProtKB">
        <authorList>
            <consortium name="RefSeq"/>
        </authorList>
    </citation>
    <scope>IDENTIFICATION</scope>
</reference>
<dbReference type="GeneID" id="120270147"/>
<protein>
    <submittedName>
        <fullName evidence="6">Transcription factor IBH1-like</fullName>
    </submittedName>
</protein>
<feature type="region of interest" description="Disordered" evidence="3">
    <location>
        <begin position="1"/>
        <end position="23"/>
    </location>
</feature>
<dbReference type="Pfam" id="PF26576">
    <property type="entry name" value="IBH1_N"/>
    <property type="match status" value="1"/>
</dbReference>
<sequence>MHFNKCSEATRNPNPTPDLNPNLNVSKTMQATYFLRAFTVINSASPTSSTMQRRRSIRRAAYASMARAAGNRRAWSRAVLRRLHRGLCLSSSARRFVIRRRIRVSRPREPGQADVLRSLVPGGKAMDFCNLLEETATYIQCLSAQVRRGRKDIRWVYYPG</sequence>
<dbReference type="PANTHER" id="PTHR33124:SF40">
    <property type="entry name" value="TRANSCRIPTION FACTOR IBH1"/>
    <property type="match status" value="1"/>
</dbReference>
<dbReference type="PANTHER" id="PTHR33124">
    <property type="entry name" value="TRANSCRIPTION FACTOR IBH1-LIKE 1"/>
    <property type="match status" value="1"/>
</dbReference>
<keyword evidence="1" id="KW-0805">Transcription regulation</keyword>
<evidence type="ECO:0000259" key="4">
    <source>
        <dbReference type="Pfam" id="PF26576"/>
    </source>
</evidence>
<name>A0AB40C1A6_DIOCR</name>
<organism evidence="5 6">
    <name type="scientific">Dioscorea cayennensis subsp. rotundata</name>
    <name type="common">White Guinea yam</name>
    <name type="synonym">Dioscorea rotundata</name>
    <dbReference type="NCBI Taxonomy" id="55577"/>
    <lineage>
        <taxon>Eukaryota</taxon>
        <taxon>Viridiplantae</taxon>
        <taxon>Streptophyta</taxon>
        <taxon>Embryophyta</taxon>
        <taxon>Tracheophyta</taxon>
        <taxon>Spermatophyta</taxon>
        <taxon>Magnoliopsida</taxon>
        <taxon>Liliopsida</taxon>
        <taxon>Dioscoreales</taxon>
        <taxon>Dioscoreaceae</taxon>
        <taxon>Dioscorea</taxon>
    </lineage>
</organism>
<proteinExistence type="predicted"/>
<dbReference type="InterPro" id="IPR044660">
    <property type="entry name" value="IBH1-like"/>
</dbReference>
<dbReference type="AlphaFoldDB" id="A0AB40C1A6"/>
<evidence type="ECO:0000256" key="2">
    <source>
        <dbReference type="ARBA" id="ARBA00023163"/>
    </source>
</evidence>
<dbReference type="Proteomes" id="UP001515500">
    <property type="component" value="Chromosome 10"/>
</dbReference>
<evidence type="ECO:0000256" key="1">
    <source>
        <dbReference type="ARBA" id="ARBA00023015"/>
    </source>
</evidence>
<feature type="domain" description="IBH1-like N-terminal" evidence="4">
    <location>
        <begin position="32"/>
        <end position="85"/>
    </location>
</feature>
<keyword evidence="2" id="KW-0804">Transcription</keyword>
<dbReference type="RefSeq" id="XP_039133104.1">
    <property type="nucleotide sequence ID" value="XM_039277170.1"/>
</dbReference>
<dbReference type="GO" id="GO:0006355">
    <property type="term" value="P:regulation of DNA-templated transcription"/>
    <property type="evidence" value="ECO:0007669"/>
    <property type="project" value="InterPro"/>
</dbReference>